<dbReference type="InterPro" id="IPR049056">
    <property type="entry name" value="NAD_Glu_DH_HM3"/>
</dbReference>
<name>A0A1F6G587_9PROT</name>
<dbReference type="InterPro" id="IPR048381">
    <property type="entry name" value="GDH_C"/>
</dbReference>
<evidence type="ECO:0000256" key="1">
    <source>
        <dbReference type="ARBA" id="ARBA00023002"/>
    </source>
</evidence>
<evidence type="ECO:0000259" key="3">
    <source>
        <dbReference type="Pfam" id="PF21074"/>
    </source>
</evidence>
<dbReference type="Pfam" id="PF21079">
    <property type="entry name" value="GDH_HM2"/>
    <property type="match status" value="1"/>
</dbReference>
<dbReference type="SUPFAM" id="SSF53223">
    <property type="entry name" value="Aminoacid dehydrogenase-like, N-terminal domain"/>
    <property type="match status" value="1"/>
</dbReference>
<dbReference type="InterPro" id="IPR007780">
    <property type="entry name" value="NAD_Glu_DH_bac"/>
</dbReference>
<feature type="domain" description="NAD-glutamate dehydrogenase catalytic" evidence="2">
    <location>
        <begin position="720"/>
        <end position="1209"/>
    </location>
</feature>
<evidence type="ECO:0000259" key="2">
    <source>
        <dbReference type="Pfam" id="PF05088"/>
    </source>
</evidence>
<accession>A0A1F6G587</accession>
<dbReference type="InterPro" id="IPR049058">
    <property type="entry name" value="NAD_Glu_DH_HM2"/>
</dbReference>
<evidence type="ECO:0000313" key="4">
    <source>
        <dbReference type="EMBL" id="OGG93279.1"/>
    </source>
</evidence>
<dbReference type="STRING" id="1817772.A2527_13615"/>
<dbReference type="InterPro" id="IPR036291">
    <property type="entry name" value="NAD(P)-bd_dom_sf"/>
</dbReference>
<dbReference type="EMBL" id="MFNE01000052">
    <property type="protein sequence ID" value="OGG93279.1"/>
    <property type="molecule type" value="Genomic_DNA"/>
</dbReference>
<dbReference type="GO" id="GO:0004069">
    <property type="term" value="F:L-aspartate:2-oxoglutarate aminotransferase activity"/>
    <property type="evidence" value="ECO:0007669"/>
    <property type="project" value="InterPro"/>
</dbReference>
<dbReference type="InterPro" id="IPR028971">
    <property type="entry name" value="NAD-GDH_cat"/>
</dbReference>
<proteinExistence type="predicted"/>
<protein>
    <submittedName>
        <fullName evidence="4">Uncharacterized protein</fullName>
    </submittedName>
</protein>
<dbReference type="Proteomes" id="UP000178449">
    <property type="component" value="Unassembled WGS sequence"/>
</dbReference>
<organism evidence="4 5">
    <name type="scientific">Candidatus Lambdaproteobacteria bacterium RIFOXYD2_FULL_50_16</name>
    <dbReference type="NCBI Taxonomy" id="1817772"/>
    <lineage>
        <taxon>Bacteria</taxon>
        <taxon>Pseudomonadati</taxon>
        <taxon>Pseudomonadota</taxon>
        <taxon>Candidatus Lambdaproteobacteria</taxon>
    </lineage>
</organism>
<dbReference type="Pfam" id="PF05088">
    <property type="entry name" value="Bac_GDH_CD"/>
    <property type="match status" value="1"/>
</dbReference>
<dbReference type="InterPro" id="IPR046346">
    <property type="entry name" value="Aminoacid_DH-like_N_sf"/>
</dbReference>
<dbReference type="GO" id="GO:0006538">
    <property type="term" value="P:L-glutamate catabolic process"/>
    <property type="evidence" value="ECO:0007669"/>
    <property type="project" value="InterPro"/>
</dbReference>
<dbReference type="GO" id="GO:0004352">
    <property type="term" value="F:glutamate dehydrogenase (NAD+) activity"/>
    <property type="evidence" value="ECO:0007669"/>
    <property type="project" value="InterPro"/>
</dbReference>
<dbReference type="Pfam" id="PF21078">
    <property type="entry name" value="GDH_HM3"/>
    <property type="match status" value="1"/>
</dbReference>
<dbReference type="PANTHER" id="PTHR43403:SF1">
    <property type="entry name" value="NAD-SPECIFIC GLUTAMATE DEHYDROGENASE"/>
    <property type="match status" value="1"/>
</dbReference>
<sequence length="1590" mass="180580">MGPGQDSISMIKIKLLSQRRAELKEWLDLNPPAHKDLVYQLGSLFYSNLNTQHLRELEVGKAAEVAQGSLELLKVYQGEPYLMRFGDLSLTPNWGRGFVQVDLVTTSRHFLIDSLIEFIEERNYRLSFFNHPVIHLEQDPNGIKGVYTDASIRTQTPPLNLITFVLRDFALEDLAGLESNLRRTFDEVFAVTGDFLKVKAQMDHLAQIPFKNQEPLELHQERCQLFEWLVQGNCILMGYTEIYEIQLKELTALQMGQSLGLCRIWSEAKDPELPKALSKLGGYFITSRLGLNFFELEQVSQVHRRERIQLILSRRFDAEGRSILVYFLVMFTRQASKAGALTIPVARQKVKTVALDFGGSPDAHAFDEAVQFFGEMPKAELFRLDLDEMRNLLDQVQFIRAFHNARLYLYQDPRRDYLRFTFCLANRRFSPAIFAQITAKLSALLGLAPELEYFFTFNRNVYSHHVYWLPEGHPGLGETFEPSVLETWLDDQTQSWEDQLELALADKGETGLSLVKSYKNAFDKHFQALFSPQEALKDIDQFEALRKDGLQVELRPQGESGEQSNLFFYLKDPLSLSQLIPHLHKLEMVILDENTFVCQLPEGPYYLYQFQVKHRFIKPEQSSQICAKAQQILLAVLNNQAESDPLNGLLFTTGLGLEEIDLFILYRNYYQQIGTPYQRETINRCLLGNPEAVKALLAYFVQKLSPNTDLLEPEELRQQVVQEIFKVKTVQEDIILRNLLNLFWATIRTNYFTLRGEACLAIKVNSGQVEYMPLPKPMYEIYVHGPHMEGIHLRGALIARGGIRHSDRFDDFRTEVLGLMKTQMMKNVVIVPEGSKGGFITKRPQPNRQAFLEEGRRQYTHFMHSLLSLTDNLVGGRPVHPEGIKAFDGFDPYLVVAADKGTAHLSDQANLVSQARGHWLGDAFASGGSLGYDHKKMGITARGAWECIKLHFLELGKNIQSEDFRVIGIGDMAGDVFGNGMLLSKHIKLVGAFNHVHIFLDPNPNPEVSWGERHRLFHTPGSSWTDYQLDLISEGGGVFERSAKTIDLNHKIQEVLNTNQSSATGEELVKLLLKAPVDLLWNGGIGTYVKSSGEPDSLVADPSNDSVRITAKELRAKVVGEGGNLGFTQEGRVEFDLEGGSINTDAIDNSAGVDTSDHEVNLKILVDRLIDKGLIDRVKERDSLLASLTEVIGQAVICHNQEQGRVLAMDQLRSKTDIYPFTTWIEQLVSTGLLNRRTERLSSNEKLLEYNLSGHGVPRPDLAVVLSYTKMFLYKKAMSERDRLDDPHLIPLYQSYFPDTLVTKYDTTDHPLYREIVGTMLINQVINQAGVTLLARMQELIEIKPSDLLVAYYTADQLFGLGTLRKDILVQFGQSNITLAYELLIEIEDFLFTQVFNLLLHHQTPDWSMADQYQEPLNDYKRLVFLSLSPAELKGYYQQLDRAAQRGLDEDLAKEFSQLSLLHSSLSSIALKAKLGISMKDCLELTQALETHFTMEPLSKVLMQLRLDLNWERRHRGLLIRRCQTLSEALLSAIVSKDPEQPIQGFKTFISQNTAKIQTVKRAFQEFNADKNKSLASVAVILGEIESLLE</sequence>
<feature type="domain" description="NAD-specific glutamate dehydrogenase C-terminal" evidence="3">
    <location>
        <begin position="1254"/>
        <end position="1586"/>
    </location>
</feature>
<reference evidence="4 5" key="1">
    <citation type="journal article" date="2016" name="Nat. Commun.">
        <title>Thousands of microbial genomes shed light on interconnected biogeochemical processes in an aquifer system.</title>
        <authorList>
            <person name="Anantharaman K."/>
            <person name="Brown C.T."/>
            <person name="Hug L.A."/>
            <person name="Sharon I."/>
            <person name="Castelle C.J."/>
            <person name="Probst A.J."/>
            <person name="Thomas B.C."/>
            <person name="Singh A."/>
            <person name="Wilkins M.J."/>
            <person name="Karaoz U."/>
            <person name="Brodie E.L."/>
            <person name="Williams K.H."/>
            <person name="Hubbard S.S."/>
            <person name="Banfield J.F."/>
        </authorList>
    </citation>
    <scope>NUCLEOTIDE SEQUENCE [LARGE SCALE GENOMIC DNA]</scope>
</reference>
<keyword evidence="1" id="KW-0560">Oxidoreductase</keyword>
<gene>
    <name evidence="4" type="ORF">A2527_13615</name>
</gene>
<dbReference type="Gene3D" id="3.40.50.720">
    <property type="entry name" value="NAD(P)-binding Rossmann-like Domain"/>
    <property type="match status" value="1"/>
</dbReference>
<dbReference type="Pfam" id="PF21074">
    <property type="entry name" value="GDH_C"/>
    <property type="match status" value="1"/>
</dbReference>
<comment type="caution">
    <text evidence="4">The sequence shown here is derived from an EMBL/GenBank/DDBJ whole genome shotgun (WGS) entry which is preliminary data.</text>
</comment>
<dbReference type="SUPFAM" id="SSF51735">
    <property type="entry name" value="NAD(P)-binding Rossmann-fold domains"/>
    <property type="match status" value="1"/>
</dbReference>
<evidence type="ECO:0000313" key="5">
    <source>
        <dbReference type="Proteomes" id="UP000178449"/>
    </source>
</evidence>
<dbReference type="PANTHER" id="PTHR43403">
    <property type="entry name" value="NAD-SPECIFIC GLUTAMATE DEHYDROGENASE"/>
    <property type="match status" value="1"/>
</dbReference>